<name>A0A4Z1IRI2_9HELO</name>
<protein>
    <submittedName>
        <fullName evidence="2">Uncharacterized protein</fullName>
    </submittedName>
</protein>
<dbReference type="EMBL" id="PQXJ01000165">
    <property type="protein sequence ID" value="TGO59317.1"/>
    <property type="molecule type" value="Genomic_DNA"/>
</dbReference>
<accession>A0A4Z1IRI2</accession>
<evidence type="ECO:0000313" key="3">
    <source>
        <dbReference type="Proteomes" id="UP000297452"/>
    </source>
</evidence>
<evidence type="ECO:0000256" key="1">
    <source>
        <dbReference type="SAM" id="MobiDB-lite"/>
    </source>
</evidence>
<feature type="region of interest" description="Disordered" evidence="1">
    <location>
        <begin position="285"/>
        <end position="328"/>
    </location>
</feature>
<keyword evidence="3" id="KW-1185">Reference proteome</keyword>
<evidence type="ECO:0000313" key="2">
    <source>
        <dbReference type="EMBL" id="TGO59317.1"/>
    </source>
</evidence>
<organism evidence="2 3">
    <name type="scientific">Botryotinia narcissicola</name>
    <dbReference type="NCBI Taxonomy" id="278944"/>
    <lineage>
        <taxon>Eukaryota</taxon>
        <taxon>Fungi</taxon>
        <taxon>Dikarya</taxon>
        <taxon>Ascomycota</taxon>
        <taxon>Pezizomycotina</taxon>
        <taxon>Leotiomycetes</taxon>
        <taxon>Helotiales</taxon>
        <taxon>Sclerotiniaceae</taxon>
        <taxon>Botryotinia</taxon>
    </lineage>
</organism>
<dbReference type="OrthoDB" id="3528618at2759"/>
<dbReference type="AlphaFoldDB" id="A0A4Z1IRI2"/>
<reference evidence="2 3" key="1">
    <citation type="submission" date="2017-12" db="EMBL/GenBank/DDBJ databases">
        <title>Comparative genomics of Botrytis spp.</title>
        <authorList>
            <person name="Valero-Jimenez C.A."/>
            <person name="Tapia P."/>
            <person name="Veloso J."/>
            <person name="Silva-Moreno E."/>
            <person name="Staats M."/>
            <person name="Valdes J.H."/>
            <person name="Van Kan J.A.L."/>
        </authorList>
    </citation>
    <scope>NUCLEOTIDE SEQUENCE [LARGE SCALE GENOMIC DNA]</scope>
    <source>
        <strain evidence="2 3">MUCL2120</strain>
    </source>
</reference>
<proteinExistence type="predicted"/>
<sequence length="328" mass="37318">MSQSSTQIVSTSSTSQGKMRFNRTTMENIPQELFERIWEMADTGLSRNVPVSCRLVGNSFQIFSTEARSNITALSVHRRSRQWANTDNNVSRLLRKGGHKGPHTQVKSLYLDPRRDRICPINESQWSREAVEFFYWVMKAIGVERIAVSDCSHTLGIDTNARGPWASFYWWSSIDNWSSTFTETLMYTTKIDLDVHQGIKFVDWNGAAVTLDHREKRTREGQRLKARLATRKLQVAEKKQNVADDVAKCEGLPRTKQDGVPTWLFEPGRIRRDFNLMPMVEVGSLDPADYRDNEQPDEAQGESGGYGNSGDSDEDEDEEPESDEGIEG</sequence>
<comment type="caution">
    <text evidence="2">The sequence shown here is derived from an EMBL/GenBank/DDBJ whole genome shotgun (WGS) entry which is preliminary data.</text>
</comment>
<gene>
    <name evidence="2" type="ORF">BOTNAR_0165g00170</name>
</gene>
<feature type="compositionally biased region" description="Acidic residues" evidence="1">
    <location>
        <begin position="311"/>
        <end position="328"/>
    </location>
</feature>
<dbReference type="Proteomes" id="UP000297452">
    <property type="component" value="Unassembled WGS sequence"/>
</dbReference>